<dbReference type="InterPro" id="IPR005467">
    <property type="entry name" value="His_kinase_dom"/>
</dbReference>
<dbReference type="Pfam" id="PF02518">
    <property type="entry name" value="HATPase_c"/>
    <property type="match status" value="1"/>
</dbReference>
<dbReference type="SMART" id="SM00260">
    <property type="entry name" value="CheW"/>
    <property type="match status" value="1"/>
</dbReference>
<dbReference type="EMBL" id="CP076724">
    <property type="protein sequence ID" value="QWV96368.1"/>
    <property type="molecule type" value="Genomic_DNA"/>
</dbReference>
<dbReference type="PROSITE" id="PS50109">
    <property type="entry name" value="HIS_KIN"/>
    <property type="match status" value="1"/>
</dbReference>
<name>A0ABX8JD99_9BACT</name>
<keyword evidence="6" id="KW-1185">Reference proteome</keyword>
<dbReference type="SMART" id="SM00073">
    <property type="entry name" value="HPT"/>
    <property type="match status" value="1"/>
</dbReference>
<dbReference type="SMART" id="SM01231">
    <property type="entry name" value="H-kinase_dim"/>
    <property type="match status" value="1"/>
</dbReference>
<dbReference type="Pfam" id="PF02895">
    <property type="entry name" value="H-kinase_dim"/>
    <property type="match status" value="1"/>
</dbReference>
<dbReference type="PROSITE" id="PS50851">
    <property type="entry name" value="CHEW"/>
    <property type="match status" value="1"/>
</dbReference>
<dbReference type="Pfam" id="PF01584">
    <property type="entry name" value="CheW"/>
    <property type="match status" value="1"/>
</dbReference>
<dbReference type="CDD" id="cd16916">
    <property type="entry name" value="HATPase_CheA-like"/>
    <property type="match status" value="1"/>
</dbReference>
<gene>
    <name evidence="5" type="ORF">KP005_13395</name>
</gene>
<evidence type="ECO:0000256" key="1">
    <source>
        <dbReference type="PROSITE-ProRule" id="PRU00110"/>
    </source>
</evidence>
<dbReference type="InterPro" id="IPR003594">
    <property type="entry name" value="HATPase_dom"/>
</dbReference>
<keyword evidence="1" id="KW-0597">Phosphoprotein</keyword>
<feature type="domain" description="HPt" evidence="4">
    <location>
        <begin position="3"/>
        <end position="110"/>
    </location>
</feature>
<dbReference type="CDD" id="cd00088">
    <property type="entry name" value="HPT"/>
    <property type="match status" value="1"/>
</dbReference>
<feature type="domain" description="CheW-like" evidence="3">
    <location>
        <begin position="428"/>
        <end position="558"/>
    </location>
</feature>
<dbReference type="CDD" id="cd00731">
    <property type="entry name" value="CheA_reg"/>
    <property type="match status" value="1"/>
</dbReference>
<dbReference type="SMART" id="SM00387">
    <property type="entry name" value="HATPase_c"/>
    <property type="match status" value="1"/>
</dbReference>
<dbReference type="PANTHER" id="PTHR43395:SF1">
    <property type="entry name" value="CHEMOTAXIS PROTEIN CHEA"/>
    <property type="match status" value="1"/>
</dbReference>
<evidence type="ECO:0000259" key="3">
    <source>
        <dbReference type="PROSITE" id="PS50851"/>
    </source>
</evidence>
<dbReference type="PANTHER" id="PTHR43395">
    <property type="entry name" value="SENSOR HISTIDINE KINASE CHEA"/>
    <property type="match status" value="1"/>
</dbReference>
<protein>
    <submittedName>
        <fullName evidence="5">Chemotaxis protein CheA</fullName>
    </submittedName>
</protein>
<dbReference type="Proteomes" id="UP000683493">
    <property type="component" value="Chromosome"/>
</dbReference>
<feature type="modified residue" description="Phosphohistidine" evidence="1">
    <location>
        <position position="53"/>
    </location>
</feature>
<feature type="domain" description="Histidine kinase" evidence="2">
    <location>
        <begin position="185"/>
        <end position="426"/>
    </location>
</feature>
<evidence type="ECO:0000313" key="5">
    <source>
        <dbReference type="EMBL" id="QWV96368.1"/>
    </source>
</evidence>
<proteinExistence type="predicted"/>
<dbReference type="Pfam" id="PF01627">
    <property type="entry name" value="Hpt"/>
    <property type="match status" value="1"/>
</dbReference>
<evidence type="ECO:0000259" key="2">
    <source>
        <dbReference type="PROSITE" id="PS50109"/>
    </source>
</evidence>
<organism evidence="5 6">
    <name type="scientific">Geomonas diazotrophica</name>
    <dbReference type="NCBI Taxonomy" id="2843197"/>
    <lineage>
        <taxon>Bacteria</taxon>
        <taxon>Pseudomonadati</taxon>
        <taxon>Thermodesulfobacteriota</taxon>
        <taxon>Desulfuromonadia</taxon>
        <taxon>Geobacterales</taxon>
        <taxon>Geobacteraceae</taxon>
        <taxon>Geomonas</taxon>
    </lineage>
</organism>
<dbReference type="InterPro" id="IPR051315">
    <property type="entry name" value="Bact_Chemotaxis_CheA"/>
</dbReference>
<reference evidence="5 6" key="1">
    <citation type="submission" date="2021-06" db="EMBL/GenBank/DDBJ databases">
        <title>Gemonas diversity in paddy soil.</title>
        <authorList>
            <person name="Liu G."/>
        </authorList>
    </citation>
    <scope>NUCLEOTIDE SEQUENCE [LARGE SCALE GENOMIC DNA]</scope>
    <source>
        <strain evidence="5 6">RG29</strain>
    </source>
</reference>
<dbReference type="InterPro" id="IPR002545">
    <property type="entry name" value="CheW-lke_dom"/>
</dbReference>
<accession>A0ABX8JD99</accession>
<sequence length="558" mass="60477">MSGECDFSALIGDFVEDAGGHLDAVEGFLLELERRAPAGCDGELVTLIQGHLHTLKGNSGMMGLSPLQQYVHRLEEVMKETGAGTLTLGGALFGALYGGINALRSALFRFAQTPDAGFDFAVEEAALEALRAAPHSVTRASAEATSEGTPESLPSRSAAPAEFGYITQKSSTLKVNFEKLDELLNLMGELVIQRTALATLEKRLREQVSDRELLNAFNETSQLIGKSTDDLRQSIMKVRMLPVKSVFQRFQRLVRDLSLAHGKEVRLKLEGEETELDKTVLDEIGEPLLHLIRNAVDHGLETPAERRARGKEACGTLTLRARHESNHIVIQVCDDGRGMDPEEIRKKAVARGVLEPEAAQAMSEAELLQLVFVPGFSTRSEVTETSGRGIGLDVVKKIVSSLNGIIEIESRVGRGTTFTMMLPLTLAIISALMVEVAGETYAVPLSGVLESVQVQGEECHDTGNGEVIMLRDRVLPLYRLDRFFGRENGGEREQEYVVVVASGDKKGGLVVDRLVGQQEIVIKGLDDYLGELPGISGGTVLGDGRVSLIVDIPSILGR</sequence>
<evidence type="ECO:0000313" key="6">
    <source>
        <dbReference type="Proteomes" id="UP000683493"/>
    </source>
</evidence>
<dbReference type="InterPro" id="IPR004105">
    <property type="entry name" value="CheA-like_dim"/>
</dbReference>
<evidence type="ECO:0000259" key="4">
    <source>
        <dbReference type="PROSITE" id="PS50894"/>
    </source>
</evidence>
<dbReference type="InterPro" id="IPR008207">
    <property type="entry name" value="Sig_transdc_His_kin_Hpt_dom"/>
</dbReference>
<dbReference type="PROSITE" id="PS50894">
    <property type="entry name" value="HPT"/>
    <property type="match status" value="1"/>
</dbReference>